<evidence type="ECO:0000313" key="1">
    <source>
        <dbReference type="EMBL" id="MDP9927027.1"/>
    </source>
</evidence>
<dbReference type="Proteomes" id="UP001244295">
    <property type="component" value="Unassembled WGS sequence"/>
</dbReference>
<proteinExistence type="predicted"/>
<reference evidence="1" key="1">
    <citation type="submission" date="2023-07" db="EMBL/GenBank/DDBJ databases">
        <title>Sorghum-associated microbial communities from plants grown in Nebraska, USA.</title>
        <authorList>
            <person name="Schachtman D."/>
        </authorList>
    </citation>
    <scope>NUCLEOTIDE SEQUENCE</scope>
    <source>
        <strain evidence="1">DS2795</strain>
    </source>
</reference>
<sequence>MEILTLVALIAAGFYILKSKEQRQRIALLGRHLGRYQIEKLMESLTQGYLRCLGEDDAERRQQIWHLLDATEEKLAGQFETFAAELAREPEADTRVSRLPVALPFATTLFPAASFDLREALRIHARGIAGVAKNAAGRSPKSKAFTMSAELFLMQHTCHWFCKSKAVASARMLARHQTSYEQLLDAVSPETREAYRALVGT</sequence>
<dbReference type="AlphaFoldDB" id="A0AAW8E654"/>
<comment type="caution">
    <text evidence="1">The sequence shown here is derived from an EMBL/GenBank/DDBJ whole genome shotgun (WGS) entry which is preliminary data.</text>
</comment>
<protein>
    <recommendedName>
        <fullName evidence="3">DUF4760 domain-containing protein</fullName>
    </recommendedName>
</protein>
<evidence type="ECO:0000313" key="2">
    <source>
        <dbReference type="Proteomes" id="UP001244295"/>
    </source>
</evidence>
<organism evidence="1 2">
    <name type="scientific">Variovorax boronicumulans</name>
    <dbReference type="NCBI Taxonomy" id="436515"/>
    <lineage>
        <taxon>Bacteria</taxon>
        <taxon>Pseudomonadati</taxon>
        <taxon>Pseudomonadota</taxon>
        <taxon>Betaproteobacteria</taxon>
        <taxon>Burkholderiales</taxon>
        <taxon>Comamonadaceae</taxon>
        <taxon>Variovorax</taxon>
    </lineage>
</organism>
<dbReference type="RefSeq" id="WP_307582476.1">
    <property type="nucleotide sequence ID" value="NZ_JAUSRQ010000001.1"/>
</dbReference>
<accession>A0AAW8E654</accession>
<name>A0AAW8E654_9BURK</name>
<evidence type="ECO:0008006" key="3">
    <source>
        <dbReference type="Google" id="ProtNLM"/>
    </source>
</evidence>
<gene>
    <name evidence="1" type="ORF">J2W25_006077</name>
</gene>
<dbReference type="EMBL" id="JAUSRR010000013">
    <property type="protein sequence ID" value="MDP9927027.1"/>
    <property type="molecule type" value="Genomic_DNA"/>
</dbReference>